<dbReference type="PANTHER" id="PTHR33446:SF2">
    <property type="entry name" value="PROTEIN TONB"/>
    <property type="match status" value="1"/>
</dbReference>
<keyword evidence="6" id="KW-0812">Transmembrane</keyword>
<proteinExistence type="inferred from homology"/>
<dbReference type="SUPFAM" id="SSF74653">
    <property type="entry name" value="TolA/TonB C-terminal domain"/>
    <property type="match status" value="1"/>
</dbReference>
<accession>A0ABW3QGJ3</accession>
<dbReference type="EMBL" id="JBHTLP010000002">
    <property type="protein sequence ID" value="MFD1140759.1"/>
    <property type="molecule type" value="Genomic_DNA"/>
</dbReference>
<evidence type="ECO:0000256" key="5">
    <source>
        <dbReference type="ARBA" id="ARBA00022519"/>
    </source>
</evidence>
<comment type="caution">
    <text evidence="12">The sequence shown here is derived from an EMBL/GenBank/DDBJ whole genome shotgun (WGS) entry which is preliminary data.</text>
</comment>
<dbReference type="Pfam" id="PF03544">
    <property type="entry name" value="TonB_C"/>
    <property type="match status" value="1"/>
</dbReference>
<gene>
    <name evidence="12" type="ORF">ACFQ4C_06555</name>
</gene>
<feature type="chain" id="PRO_5045851032" evidence="10">
    <location>
        <begin position="23"/>
        <end position="141"/>
    </location>
</feature>
<evidence type="ECO:0000313" key="13">
    <source>
        <dbReference type="Proteomes" id="UP001597116"/>
    </source>
</evidence>
<keyword evidence="9" id="KW-0472">Membrane</keyword>
<evidence type="ECO:0000256" key="10">
    <source>
        <dbReference type="SAM" id="SignalP"/>
    </source>
</evidence>
<dbReference type="InterPro" id="IPR006260">
    <property type="entry name" value="TonB/TolA_C"/>
</dbReference>
<name>A0ABW3QGJ3_9BACT</name>
<dbReference type="PROSITE" id="PS52015">
    <property type="entry name" value="TONB_CTD"/>
    <property type="match status" value="1"/>
</dbReference>
<organism evidence="12 13">
    <name type="scientific">Larkinella insperata</name>
    <dbReference type="NCBI Taxonomy" id="332158"/>
    <lineage>
        <taxon>Bacteria</taxon>
        <taxon>Pseudomonadati</taxon>
        <taxon>Bacteroidota</taxon>
        <taxon>Cytophagia</taxon>
        <taxon>Cytophagales</taxon>
        <taxon>Spirosomataceae</taxon>
        <taxon>Larkinella</taxon>
    </lineage>
</organism>
<protein>
    <submittedName>
        <fullName evidence="12">Energy transducer TonB</fullName>
    </submittedName>
</protein>
<comment type="subcellular location">
    <subcellularLocation>
        <location evidence="1">Cell inner membrane</location>
        <topology evidence="1">Single-pass membrane protein</topology>
        <orientation evidence="1">Periplasmic side</orientation>
    </subcellularLocation>
</comment>
<sequence length="141" mass="15937">MNKLLFPLLLLLTGIVWQSAQAQQSRPDTASSNRMVFTVTEKPPQFPGGMNQLGEYMRKNMRYPEAARQAGREGKVFVTFIVTDQGRIEQARVLRNVDPQLDAEAVRLIESMPVWTPAKQNGNSVNCRFNLPVDFRLSGSR</sequence>
<feature type="domain" description="TonB C-terminal" evidence="11">
    <location>
        <begin position="48"/>
        <end position="141"/>
    </location>
</feature>
<dbReference type="InterPro" id="IPR037682">
    <property type="entry name" value="TonB_C"/>
</dbReference>
<evidence type="ECO:0000256" key="9">
    <source>
        <dbReference type="ARBA" id="ARBA00023136"/>
    </source>
</evidence>
<keyword evidence="8" id="KW-1133">Transmembrane helix</keyword>
<evidence type="ECO:0000256" key="1">
    <source>
        <dbReference type="ARBA" id="ARBA00004383"/>
    </source>
</evidence>
<dbReference type="Gene3D" id="3.30.1150.10">
    <property type="match status" value="1"/>
</dbReference>
<dbReference type="NCBIfam" id="TIGR01352">
    <property type="entry name" value="tonB_Cterm"/>
    <property type="match status" value="1"/>
</dbReference>
<evidence type="ECO:0000256" key="7">
    <source>
        <dbReference type="ARBA" id="ARBA00022927"/>
    </source>
</evidence>
<keyword evidence="10" id="KW-0732">Signal</keyword>
<dbReference type="InterPro" id="IPR051045">
    <property type="entry name" value="TonB-dependent_transducer"/>
</dbReference>
<keyword evidence="3" id="KW-0813">Transport</keyword>
<dbReference type="RefSeq" id="WP_265989106.1">
    <property type="nucleotide sequence ID" value="NZ_CP110973.1"/>
</dbReference>
<evidence type="ECO:0000256" key="8">
    <source>
        <dbReference type="ARBA" id="ARBA00022989"/>
    </source>
</evidence>
<dbReference type="Proteomes" id="UP001597116">
    <property type="component" value="Unassembled WGS sequence"/>
</dbReference>
<evidence type="ECO:0000313" key="12">
    <source>
        <dbReference type="EMBL" id="MFD1140759.1"/>
    </source>
</evidence>
<keyword evidence="13" id="KW-1185">Reference proteome</keyword>
<keyword evidence="4" id="KW-1003">Cell membrane</keyword>
<feature type="signal peptide" evidence="10">
    <location>
        <begin position="1"/>
        <end position="22"/>
    </location>
</feature>
<dbReference type="PANTHER" id="PTHR33446">
    <property type="entry name" value="PROTEIN TONB-RELATED"/>
    <property type="match status" value="1"/>
</dbReference>
<evidence type="ECO:0000256" key="3">
    <source>
        <dbReference type="ARBA" id="ARBA00022448"/>
    </source>
</evidence>
<evidence type="ECO:0000256" key="4">
    <source>
        <dbReference type="ARBA" id="ARBA00022475"/>
    </source>
</evidence>
<reference evidence="13" key="1">
    <citation type="journal article" date="2019" name="Int. J. Syst. Evol. Microbiol.">
        <title>The Global Catalogue of Microorganisms (GCM) 10K type strain sequencing project: providing services to taxonomists for standard genome sequencing and annotation.</title>
        <authorList>
            <consortium name="The Broad Institute Genomics Platform"/>
            <consortium name="The Broad Institute Genome Sequencing Center for Infectious Disease"/>
            <person name="Wu L."/>
            <person name="Ma J."/>
        </authorList>
    </citation>
    <scope>NUCLEOTIDE SEQUENCE [LARGE SCALE GENOMIC DNA]</scope>
    <source>
        <strain evidence="13">CCUG 55608</strain>
    </source>
</reference>
<keyword evidence="5" id="KW-0997">Cell inner membrane</keyword>
<evidence type="ECO:0000256" key="2">
    <source>
        <dbReference type="ARBA" id="ARBA00006555"/>
    </source>
</evidence>
<comment type="similarity">
    <text evidence="2">Belongs to the TonB family.</text>
</comment>
<evidence type="ECO:0000256" key="6">
    <source>
        <dbReference type="ARBA" id="ARBA00022692"/>
    </source>
</evidence>
<keyword evidence="7" id="KW-0653">Protein transport</keyword>
<evidence type="ECO:0000259" key="11">
    <source>
        <dbReference type="PROSITE" id="PS52015"/>
    </source>
</evidence>